<dbReference type="AlphaFoldDB" id="A0A7J9N3P8"/>
<gene>
    <name evidence="2" type="ORF">Goshw_016251</name>
</gene>
<comment type="caution">
    <text evidence="2">The sequence shown here is derived from an EMBL/GenBank/DDBJ whole genome shotgun (WGS) entry which is preliminary data.</text>
</comment>
<reference evidence="2 3" key="1">
    <citation type="journal article" date="2019" name="Genome Biol. Evol.">
        <title>Insights into the evolution of the New World diploid cottons (Gossypium, subgenus Houzingenia) based on genome sequencing.</title>
        <authorList>
            <person name="Grover C.E."/>
            <person name="Arick M.A. 2nd"/>
            <person name="Thrash A."/>
            <person name="Conover J.L."/>
            <person name="Sanders W.S."/>
            <person name="Peterson D.G."/>
            <person name="Frelichowski J.E."/>
            <person name="Scheffler J.A."/>
            <person name="Scheffler B.E."/>
            <person name="Wendel J.F."/>
        </authorList>
    </citation>
    <scope>NUCLEOTIDE SEQUENCE [LARGE SCALE GENOMIC DNA]</scope>
    <source>
        <strain evidence="2">1</strain>
        <tissue evidence="2">Leaf</tissue>
    </source>
</reference>
<accession>A0A7J9N3P8</accession>
<dbReference type="InterPro" id="IPR005162">
    <property type="entry name" value="Retrotrans_gag_dom"/>
</dbReference>
<name>A0A7J9N3P8_GOSSC</name>
<dbReference type="EMBL" id="JABFAF010267555">
    <property type="protein sequence ID" value="MBA0877229.1"/>
    <property type="molecule type" value="Genomic_DNA"/>
</dbReference>
<organism evidence="2 3">
    <name type="scientific">Gossypium schwendimanii</name>
    <name type="common">Cotton</name>
    <dbReference type="NCBI Taxonomy" id="34291"/>
    <lineage>
        <taxon>Eukaryota</taxon>
        <taxon>Viridiplantae</taxon>
        <taxon>Streptophyta</taxon>
        <taxon>Embryophyta</taxon>
        <taxon>Tracheophyta</taxon>
        <taxon>Spermatophyta</taxon>
        <taxon>Magnoliopsida</taxon>
        <taxon>eudicotyledons</taxon>
        <taxon>Gunneridae</taxon>
        <taxon>Pentapetalae</taxon>
        <taxon>rosids</taxon>
        <taxon>malvids</taxon>
        <taxon>Malvales</taxon>
        <taxon>Malvaceae</taxon>
        <taxon>Malvoideae</taxon>
        <taxon>Gossypium</taxon>
    </lineage>
</organism>
<keyword evidence="3" id="KW-1185">Reference proteome</keyword>
<sequence>MWQEFQCKLKGQFYPECTEEEARAKLQGITQRDTVGEYVREFKELMLQVLEVNEREALLTFQNGLMPWVRQEVEQRGVQKLSEAMTIVESVVKLGLGKDNLGSSKPEEKDV</sequence>
<dbReference type="Pfam" id="PF03732">
    <property type="entry name" value="Retrotrans_gag"/>
    <property type="match status" value="1"/>
</dbReference>
<dbReference type="Proteomes" id="UP000593576">
    <property type="component" value="Unassembled WGS sequence"/>
</dbReference>
<feature type="domain" description="Retrotransposon gag" evidence="1">
    <location>
        <begin position="2"/>
        <end position="65"/>
    </location>
</feature>
<evidence type="ECO:0000313" key="3">
    <source>
        <dbReference type="Proteomes" id="UP000593576"/>
    </source>
</evidence>
<proteinExistence type="predicted"/>
<dbReference type="OrthoDB" id="1001469at2759"/>
<evidence type="ECO:0000313" key="2">
    <source>
        <dbReference type="EMBL" id="MBA0877229.1"/>
    </source>
</evidence>
<evidence type="ECO:0000259" key="1">
    <source>
        <dbReference type="Pfam" id="PF03732"/>
    </source>
</evidence>
<protein>
    <recommendedName>
        <fullName evidence="1">Retrotransposon gag domain-containing protein</fullName>
    </recommendedName>
</protein>